<keyword evidence="3" id="KW-0133">Cell shape</keyword>
<gene>
    <name evidence="7" type="ORF">QJ043_01630</name>
</gene>
<dbReference type="PROSITE" id="PS51191">
    <property type="entry name" value="FEMABX"/>
    <property type="match status" value="1"/>
</dbReference>
<dbReference type="Gene3D" id="3.40.630.30">
    <property type="match status" value="1"/>
</dbReference>
<sequence>MTTVRSVDEQGYREAADALGIALPVEQLPVWQAYEATIPGREPWGYVLIEEDGEPVAVAAFMDYETHGYHYLRAHHGPAWAQEPTYAQEQAAIKALVDHVRSTDKKVAFIRCAVSEPYESTHAVLSTLPYDTTVVVDTTGDEEQILSRFKTRGRRDVRKSLRECPLATADETEQATRDFSEYYDVMVETGERDGFAPAPKEDYRSLLEILGPEHARLFAARDDEGRLKHWAIDILNAPRATHLYGAMANDAMRTLGTEKLIFAEMLELNGLGVEAFDLMGIGSNFQPALRGLNTFKTKFAKEATRVAPDRDIPVKKGFYRALTGLQNMRKKLRSR</sequence>
<evidence type="ECO:0000256" key="5">
    <source>
        <dbReference type="ARBA" id="ARBA00023315"/>
    </source>
</evidence>
<keyword evidence="5 7" id="KW-0012">Acyltransferase</keyword>
<accession>A0ABT6ZIC6</accession>
<keyword evidence="8" id="KW-1185">Reference proteome</keyword>
<organism evidence="7 8">
    <name type="scientific">Kribbibacterium absianum</name>
    <dbReference type="NCBI Taxonomy" id="3044210"/>
    <lineage>
        <taxon>Bacteria</taxon>
        <taxon>Bacillati</taxon>
        <taxon>Actinomycetota</taxon>
        <taxon>Coriobacteriia</taxon>
        <taxon>Coriobacteriales</taxon>
        <taxon>Kribbibacteriaceae</taxon>
        <taxon>Kribbibacterium</taxon>
    </lineage>
</organism>
<dbReference type="PANTHER" id="PTHR36174">
    <property type="entry name" value="LIPID II:GLYCINE GLYCYLTRANSFERASE"/>
    <property type="match status" value="1"/>
</dbReference>
<dbReference type="SUPFAM" id="SSF55729">
    <property type="entry name" value="Acyl-CoA N-acyltransferases (Nat)"/>
    <property type="match status" value="1"/>
</dbReference>
<dbReference type="GO" id="GO:0016746">
    <property type="term" value="F:acyltransferase activity"/>
    <property type="evidence" value="ECO:0007669"/>
    <property type="project" value="UniProtKB-KW"/>
</dbReference>
<evidence type="ECO:0000313" key="8">
    <source>
        <dbReference type="Proteomes" id="UP001431693"/>
    </source>
</evidence>
<keyword evidence="4" id="KW-0573">Peptidoglycan synthesis</keyword>
<dbReference type="EMBL" id="JASJEX010000001">
    <property type="protein sequence ID" value="MDJ1128789.1"/>
    <property type="molecule type" value="Genomic_DNA"/>
</dbReference>
<evidence type="ECO:0000313" key="7">
    <source>
        <dbReference type="EMBL" id="MDJ1128789.1"/>
    </source>
</evidence>
<evidence type="ECO:0000256" key="3">
    <source>
        <dbReference type="ARBA" id="ARBA00022960"/>
    </source>
</evidence>
<name>A0ABT6ZIC6_9ACTN</name>
<keyword evidence="2 7" id="KW-0808">Transferase</keyword>
<dbReference type="PANTHER" id="PTHR36174:SF1">
    <property type="entry name" value="LIPID II:GLYCINE GLYCYLTRANSFERASE"/>
    <property type="match status" value="1"/>
</dbReference>
<protein>
    <submittedName>
        <fullName evidence="7">GNAT family N-acetyltransferase</fullName>
        <ecNumber evidence="7">2.3.1.-</ecNumber>
    </submittedName>
</protein>
<comment type="similarity">
    <text evidence="1">Belongs to the FemABX family.</text>
</comment>
<dbReference type="InterPro" id="IPR016181">
    <property type="entry name" value="Acyl_CoA_acyltransferase"/>
</dbReference>
<proteinExistence type="inferred from homology"/>
<evidence type="ECO:0000256" key="6">
    <source>
        <dbReference type="ARBA" id="ARBA00023316"/>
    </source>
</evidence>
<dbReference type="RefSeq" id="WP_283712429.1">
    <property type="nucleotide sequence ID" value="NZ_JASJEW010000001.1"/>
</dbReference>
<keyword evidence="6" id="KW-0961">Cell wall biogenesis/degradation</keyword>
<evidence type="ECO:0000256" key="4">
    <source>
        <dbReference type="ARBA" id="ARBA00022984"/>
    </source>
</evidence>
<dbReference type="EC" id="2.3.1.-" evidence="7"/>
<dbReference type="Proteomes" id="UP001431693">
    <property type="component" value="Unassembled WGS sequence"/>
</dbReference>
<dbReference type="InterPro" id="IPR003447">
    <property type="entry name" value="FEMABX"/>
</dbReference>
<dbReference type="InterPro" id="IPR050644">
    <property type="entry name" value="PG_Glycine_Bridge_Synth"/>
</dbReference>
<comment type="caution">
    <text evidence="7">The sequence shown here is derived from an EMBL/GenBank/DDBJ whole genome shotgun (WGS) entry which is preliminary data.</text>
</comment>
<reference evidence="7" key="1">
    <citation type="submission" date="2023-05" db="EMBL/GenBank/DDBJ databases">
        <title>[olsenella] sp. nov., isolated from a pig farm feces dump.</title>
        <authorList>
            <person name="Chang Y.-H."/>
        </authorList>
    </citation>
    <scope>NUCLEOTIDE SEQUENCE</scope>
    <source>
        <strain evidence="7">YH-ols2217</strain>
    </source>
</reference>
<evidence type="ECO:0000256" key="2">
    <source>
        <dbReference type="ARBA" id="ARBA00022679"/>
    </source>
</evidence>
<evidence type="ECO:0000256" key="1">
    <source>
        <dbReference type="ARBA" id="ARBA00009943"/>
    </source>
</evidence>